<gene>
    <name evidence="6" type="ORF">J2792_000095</name>
</gene>
<dbReference type="InterPro" id="IPR008258">
    <property type="entry name" value="Transglycosylase_SLT_dom_1"/>
</dbReference>
<dbReference type="EC" id="3.2.1.-" evidence="6"/>
<comment type="caution">
    <text evidence="6">The sequence shown here is derived from an EMBL/GenBank/DDBJ whole genome shotgun (WGS) entry which is preliminary data.</text>
</comment>
<dbReference type="PANTHER" id="PTHR37423:SF2">
    <property type="entry name" value="MEMBRANE-BOUND LYTIC MUREIN TRANSGLYCOSYLASE C"/>
    <property type="match status" value="1"/>
</dbReference>
<sequence length="681" mass="73242">MSTMDMPRIPVSHALRNGLCGLAALLALSMPTHASDAGPDTDGSAWDRARAQLVAGQQGPMALAISRWELLTSSNRFAFSDYAGFLLTYPGFPEEERLRRYAEGALDREVGAGGGGDVRATVAYFDRQPPLTNPGRARYALALKALGRPDADAMAKAAWRGGPMNDADEAAIQATWGATFTPDDADARMDALLWAGATDQANRAFAAVSPQRRGIDGARLMALQGLDPFAAAAGTPADQLNSDPGFLYARARELRKQGQGIAAQALLANRPLLRARPLARGKWIDELLANAQGAASMGDARSAVAIARGVDDAFAPGEDISQMPYDLRDDYTSLVWLGGTQSLWRLGDGAGAAPLFWRYGNAAQTPGTKAKGYYWAGRAAAQAGLTGDAQRYFAMAARYADQFYGLLALERLGQPVPNFAYDSRAIPTAEERARFNASPLTLAVREVARSGQWRTTVRFFKEIAAQQQTEGQHMLVAELARELGRRDLGVIVGQAAGARGYLDFQHIAFPLIPVPPGTEQSWTMIHAITRQESQFAQNAMSHAGARGLMQLMPSTANEQAGKLGLAYSAQSLTDDAGFNLMLGSAFFGRLMDIYGGSTPLAVAAYNAGPGNVNKWLRANGDPRTGAVEWVDWIERIPLSETRNYVQRVLENAVVYDAMNPDKAEWHGPNPMSHILGKPTPG</sequence>
<evidence type="ECO:0000256" key="1">
    <source>
        <dbReference type="ARBA" id="ARBA00007734"/>
    </source>
</evidence>
<accession>A0ABU1MFZ4</accession>
<evidence type="ECO:0000313" key="7">
    <source>
        <dbReference type="Proteomes" id="UP001184150"/>
    </source>
</evidence>
<keyword evidence="3 4" id="KW-0732">Signal</keyword>
<comment type="similarity">
    <text evidence="1">Belongs to the transglycosylase Slt family.</text>
</comment>
<evidence type="ECO:0000256" key="3">
    <source>
        <dbReference type="ARBA" id="ARBA00022729"/>
    </source>
</evidence>
<dbReference type="EMBL" id="JAVDRD010000001">
    <property type="protein sequence ID" value="MDR6509255.1"/>
    <property type="molecule type" value="Genomic_DNA"/>
</dbReference>
<dbReference type="Pfam" id="PF01464">
    <property type="entry name" value="SLT"/>
    <property type="match status" value="1"/>
</dbReference>
<feature type="domain" description="Transglycosylase SLT" evidence="5">
    <location>
        <begin position="521"/>
        <end position="621"/>
    </location>
</feature>
<dbReference type="RefSeq" id="WP_309804091.1">
    <property type="nucleotide sequence ID" value="NZ_JAVDRD010000001.1"/>
</dbReference>
<dbReference type="Proteomes" id="UP001184150">
    <property type="component" value="Unassembled WGS sequence"/>
</dbReference>
<feature type="chain" id="PRO_5045960379" evidence="4">
    <location>
        <begin position="35"/>
        <end position="681"/>
    </location>
</feature>
<dbReference type="GO" id="GO:0016798">
    <property type="term" value="F:hydrolase activity, acting on glycosyl bonds"/>
    <property type="evidence" value="ECO:0007669"/>
    <property type="project" value="UniProtKB-KW"/>
</dbReference>
<dbReference type="InterPro" id="IPR023346">
    <property type="entry name" value="Lysozyme-like_dom_sf"/>
</dbReference>
<evidence type="ECO:0000259" key="5">
    <source>
        <dbReference type="Pfam" id="PF01464"/>
    </source>
</evidence>
<evidence type="ECO:0000256" key="2">
    <source>
        <dbReference type="ARBA" id="ARBA00009387"/>
    </source>
</evidence>
<reference evidence="6 7" key="1">
    <citation type="submission" date="2023-07" db="EMBL/GenBank/DDBJ databases">
        <title>Sorghum-associated microbial communities from plants grown in Nebraska, USA.</title>
        <authorList>
            <person name="Schachtman D."/>
        </authorList>
    </citation>
    <scope>NUCLEOTIDE SEQUENCE [LARGE SCALE GENOMIC DNA]</scope>
    <source>
        <strain evidence="6 7">DS1027</strain>
    </source>
</reference>
<name>A0ABU1MFZ4_9SPHN</name>
<dbReference type="InterPro" id="IPR008939">
    <property type="entry name" value="Lytic_TGlycosylase_superhlx_U"/>
</dbReference>
<dbReference type="PANTHER" id="PTHR37423">
    <property type="entry name" value="SOLUBLE LYTIC MUREIN TRANSGLYCOSYLASE-RELATED"/>
    <property type="match status" value="1"/>
</dbReference>
<organism evidence="6 7">
    <name type="scientific">Novosphingobium capsulatum</name>
    <dbReference type="NCBI Taxonomy" id="13688"/>
    <lineage>
        <taxon>Bacteria</taxon>
        <taxon>Pseudomonadati</taxon>
        <taxon>Pseudomonadota</taxon>
        <taxon>Alphaproteobacteria</taxon>
        <taxon>Sphingomonadales</taxon>
        <taxon>Sphingomonadaceae</taxon>
        <taxon>Novosphingobium</taxon>
    </lineage>
</organism>
<comment type="similarity">
    <text evidence="2">Belongs to the virb1 family.</text>
</comment>
<keyword evidence="7" id="KW-1185">Reference proteome</keyword>
<proteinExistence type="inferred from homology"/>
<keyword evidence="6" id="KW-0326">Glycosidase</keyword>
<dbReference type="CDD" id="cd13401">
    <property type="entry name" value="Slt70-like"/>
    <property type="match status" value="1"/>
</dbReference>
<dbReference type="Gene3D" id="1.10.530.10">
    <property type="match status" value="1"/>
</dbReference>
<keyword evidence="6" id="KW-0378">Hydrolase</keyword>
<dbReference type="SUPFAM" id="SSF48435">
    <property type="entry name" value="Bacterial muramidases"/>
    <property type="match status" value="1"/>
</dbReference>
<dbReference type="Gene3D" id="1.25.20.10">
    <property type="entry name" value="Bacterial muramidases"/>
    <property type="match status" value="1"/>
</dbReference>
<evidence type="ECO:0000256" key="4">
    <source>
        <dbReference type="SAM" id="SignalP"/>
    </source>
</evidence>
<dbReference type="SUPFAM" id="SSF53955">
    <property type="entry name" value="Lysozyme-like"/>
    <property type="match status" value="1"/>
</dbReference>
<protein>
    <submittedName>
        <fullName evidence="6">Soluble lytic murein transglycosylase</fullName>
        <ecNumber evidence="6">3.2.1.-</ecNumber>
    </submittedName>
</protein>
<evidence type="ECO:0000313" key="6">
    <source>
        <dbReference type="EMBL" id="MDR6509255.1"/>
    </source>
</evidence>
<feature type="signal peptide" evidence="4">
    <location>
        <begin position="1"/>
        <end position="34"/>
    </location>
</feature>